<dbReference type="GO" id="GO:0003677">
    <property type="term" value="F:DNA binding"/>
    <property type="evidence" value="ECO:0007669"/>
    <property type="project" value="UniProtKB-KW"/>
</dbReference>
<dbReference type="SUPFAM" id="SSF51182">
    <property type="entry name" value="RmlC-like cupins"/>
    <property type="match status" value="1"/>
</dbReference>
<dbReference type="PANTHER" id="PTHR46797:SF2">
    <property type="entry name" value="TRANSCRIPTIONAL REGULATOR"/>
    <property type="match status" value="1"/>
</dbReference>
<dbReference type="CDD" id="cd02209">
    <property type="entry name" value="cupin_XRE_C"/>
    <property type="match status" value="1"/>
</dbReference>
<evidence type="ECO:0000256" key="1">
    <source>
        <dbReference type="ARBA" id="ARBA00023125"/>
    </source>
</evidence>
<evidence type="ECO:0000259" key="2">
    <source>
        <dbReference type="Pfam" id="PF07883"/>
    </source>
</evidence>
<protein>
    <recommendedName>
        <fullName evidence="2">Cupin type-2 domain-containing protein</fullName>
    </recommendedName>
</protein>
<dbReference type="AlphaFoldDB" id="A0A2V3UBJ3"/>
<accession>A0A2V3UBJ3</accession>
<dbReference type="EMBL" id="QJJK01000003">
    <property type="protein sequence ID" value="PXW61799.1"/>
    <property type="molecule type" value="Genomic_DNA"/>
</dbReference>
<gene>
    <name evidence="3" type="ORF">C7450_103317</name>
</gene>
<dbReference type="Gene3D" id="2.60.120.10">
    <property type="entry name" value="Jelly Rolls"/>
    <property type="match status" value="1"/>
</dbReference>
<keyword evidence="1" id="KW-0238">DNA-binding</keyword>
<proteinExistence type="predicted"/>
<sequence>MRVLARLAHGLDVDIADLFEPPFDEGDSERPIARVKDRKRIELAQTGITKELLTPFRRLPRLDIYMMTIEPNGKSGDESFVHDGEEAGVILEGSLDFFVDGRRYVLGQGDCFRFASQRPHKYYNAGPIPTKVMWVLFRSDAK</sequence>
<comment type="caution">
    <text evidence="3">The sequence shown here is derived from an EMBL/GenBank/DDBJ whole genome shotgun (WGS) entry which is preliminary data.</text>
</comment>
<evidence type="ECO:0000313" key="4">
    <source>
        <dbReference type="Proteomes" id="UP000248021"/>
    </source>
</evidence>
<keyword evidence="4" id="KW-1185">Reference proteome</keyword>
<dbReference type="OrthoDB" id="9814751at2"/>
<feature type="domain" description="Cupin type-2" evidence="2">
    <location>
        <begin position="66"/>
        <end position="135"/>
    </location>
</feature>
<dbReference type="InterPro" id="IPR013096">
    <property type="entry name" value="Cupin_2"/>
</dbReference>
<dbReference type="GO" id="GO:0005829">
    <property type="term" value="C:cytosol"/>
    <property type="evidence" value="ECO:0007669"/>
    <property type="project" value="TreeGrafter"/>
</dbReference>
<dbReference type="InterPro" id="IPR014710">
    <property type="entry name" value="RmlC-like_jellyroll"/>
</dbReference>
<dbReference type="GO" id="GO:0003700">
    <property type="term" value="F:DNA-binding transcription factor activity"/>
    <property type="evidence" value="ECO:0007669"/>
    <property type="project" value="TreeGrafter"/>
</dbReference>
<dbReference type="InterPro" id="IPR011051">
    <property type="entry name" value="RmlC_Cupin_sf"/>
</dbReference>
<organism evidence="3 4">
    <name type="scientific">Chelatococcus asaccharovorans</name>
    <dbReference type="NCBI Taxonomy" id="28210"/>
    <lineage>
        <taxon>Bacteria</taxon>
        <taxon>Pseudomonadati</taxon>
        <taxon>Pseudomonadota</taxon>
        <taxon>Alphaproteobacteria</taxon>
        <taxon>Hyphomicrobiales</taxon>
        <taxon>Chelatococcaceae</taxon>
        <taxon>Chelatococcus</taxon>
    </lineage>
</organism>
<dbReference type="Pfam" id="PF07883">
    <property type="entry name" value="Cupin_2"/>
    <property type="match status" value="1"/>
</dbReference>
<name>A0A2V3UBJ3_9HYPH</name>
<reference evidence="3 4" key="1">
    <citation type="submission" date="2018-05" db="EMBL/GenBank/DDBJ databases">
        <title>Genomic Encyclopedia of Type Strains, Phase IV (KMG-IV): sequencing the most valuable type-strain genomes for metagenomic binning, comparative biology and taxonomic classification.</title>
        <authorList>
            <person name="Goeker M."/>
        </authorList>
    </citation>
    <scope>NUCLEOTIDE SEQUENCE [LARGE SCALE GENOMIC DNA]</scope>
    <source>
        <strain evidence="3 4">DSM 6462</strain>
    </source>
</reference>
<dbReference type="InterPro" id="IPR050807">
    <property type="entry name" value="TransReg_Diox_bact_type"/>
</dbReference>
<dbReference type="PANTHER" id="PTHR46797">
    <property type="entry name" value="HTH-TYPE TRANSCRIPTIONAL REGULATOR"/>
    <property type="match status" value="1"/>
</dbReference>
<evidence type="ECO:0000313" key="3">
    <source>
        <dbReference type="EMBL" id="PXW61799.1"/>
    </source>
</evidence>
<dbReference type="Proteomes" id="UP000248021">
    <property type="component" value="Unassembled WGS sequence"/>
</dbReference>